<accession>A0A1J1J940</accession>
<evidence type="ECO:0000313" key="3">
    <source>
        <dbReference type="Proteomes" id="UP000183832"/>
    </source>
</evidence>
<feature type="compositionally biased region" description="Low complexity" evidence="1">
    <location>
        <begin position="61"/>
        <end position="71"/>
    </location>
</feature>
<feature type="compositionally biased region" description="Polar residues" evidence="1">
    <location>
        <begin position="41"/>
        <end position="53"/>
    </location>
</feature>
<feature type="region of interest" description="Disordered" evidence="1">
    <location>
        <begin position="1"/>
        <end position="145"/>
    </location>
</feature>
<keyword evidence="3" id="KW-1185">Reference proteome</keyword>
<sequence length="169" mass="18477">MLRRRKIFTNYTEIPTHLPQSPSPPPIQQQQAHQPHRTIQEHQQPTHQHSNGPPLQHRPLLHGLLSGTHLSQASYHRGYSSSSTGSLPPSPADSGVSDVDSSSSGNGQPICSDEIKARLGLSGTTATSNNPGQQQTQLPPPPGTFLHPNFYHQSAPLRNLWSNRNVSCK</sequence>
<feature type="compositionally biased region" description="Low complexity" evidence="1">
    <location>
        <begin position="80"/>
        <end position="105"/>
    </location>
</feature>
<dbReference type="Proteomes" id="UP000183832">
    <property type="component" value="Unassembled WGS sequence"/>
</dbReference>
<organism evidence="2 3">
    <name type="scientific">Clunio marinus</name>
    <dbReference type="NCBI Taxonomy" id="568069"/>
    <lineage>
        <taxon>Eukaryota</taxon>
        <taxon>Metazoa</taxon>
        <taxon>Ecdysozoa</taxon>
        <taxon>Arthropoda</taxon>
        <taxon>Hexapoda</taxon>
        <taxon>Insecta</taxon>
        <taxon>Pterygota</taxon>
        <taxon>Neoptera</taxon>
        <taxon>Endopterygota</taxon>
        <taxon>Diptera</taxon>
        <taxon>Nematocera</taxon>
        <taxon>Chironomoidea</taxon>
        <taxon>Chironomidae</taxon>
        <taxon>Clunio</taxon>
    </lineage>
</organism>
<proteinExistence type="predicted"/>
<evidence type="ECO:0000313" key="2">
    <source>
        <dbReference type="EMBL" id="CRL08396.1"/>
    </source>
</evidence>
<dbReference type="AlphaFoldDB" id="A0A1J1J940"/>
<reference evidence="2 3" key="1">
    <citation type="submission" date="2015-04" db="EMBL/GenBank/DDBJ databases">
        <authorList>
            <person name="Syromyatnikov M.Y."/>
            <person name="Popov V.N."/>
        </authorList>
    </citation>
    <scope>NUCLEOTIDE SEQUENCE [LARGE SCALE GENOMIC DNA]</scope>
</reference>
<evidence type="ECO:0000256" key="1">
    <source>
        <dbReference type="SAM" id="MobiDB-lite"/>
    </source>
</evidence>
<gene>
    <name evidence="2" type="ORF">CLUMA_CG021427</name>
</gene>
<dbReference type="STRING" id="568069.A0A1J1J940"/>
<name>A0A1J1J940_9DIPT</name>
<dbReference type="EMBL" id="CVRI01000075">
    <property type="protein sequence ID" value="CRL08396.1"/>
    <property type="molecule type" value="Genomic_DNA"/>
</dbReference>
<protein>
    <submittedName>
        <fullName evidence="2">CLUMA_CG021427, isoform A</fullName>
    </submittedName>
</protein>